<evidence type="ECO:0000313" key="2">
    <source>
        <dbReference type="Proteomes" id="UP000235145"/>
    </source>
</evidence>
<proteinExistence type="predicted"/>
<dbReference type="AlphaFoldDB" id="A0A9R1WH13"/>
<comment type="caution">
    <text evidence="1">The sequence shown here is derived from an EMBL/GenBank/DDBJ whole genome shotgun (WGS) entry which is preliminary data.</text>
</comment>
<dbReference type="EMBL" id="NBSK02000002">
    <property type="protein sequence ID" value="KAJ0222053.1"/>
    <property type="molecule type" value="Genomic_DNA"/>
</dbReference>
<sequence>MSCVLDASKVQSWIVAINVDDEEMEEGEGLEVSGEAIGDANQEDRELYDDEFVSGEEQVECEEDFEFNFEEDGCVDRNEDDYI</sequence>
<name>A0A9R1WH13_LACSA</name>
<evidence type="ECO:0000313" key="1">
    <source>
        <dbReference type="EMBL" id="KAJ0222053.1"/>
    </source>
</evidence>
<gene>
    <name evidence="1" type="ORF">LSAT_V11C200068490</name>
</gene>
<reference evidence="1 2" key="1">
    <citation type="journal article" date="2017" name="Nat. Commun.">
        <title>Genome assembly with in vitro proximity ligation data and whole-genome triplication in lettuce.</title>
        <authorList>
            <person name="Reyes-Chin-Wo S."/>
            <person name="Wang Z."/>
            <person name="Yang X."/>
            <person name="Kozik A."/>
            <person name="Arikit S."/>
            <person name="Song C."/>
            <person name="Xia L."/>
            <person name="Froenicke L."/>
            <person name="Lavelle D.O."/>
            <person name="Truco M.J."/>
            <person name="Xia R."/>
            <person name="Zhu S."/>
            <person name="Xu C."/>
            <person name="Xu H."/>
            <person name="Xu X."/>
            <person name="Cox K."/>
            <person name="Korf I."/>
            <person name="Meyers B.C."/>
            <person name="Michelmore R.W."/>
        </authorList>
    </citation>
    <scope>NUCLEOTIDE SEQUENCE [LARGE SCALE GENOMIC DNA]</scope>
    <source>
        <strain evidence="2">cv. Salinas</strain>
        <tissue evidence="1">Seedlings</tissue>
    </source>
</reference>
<dbReference type="Proteomes" id="UP000235145">
    <property type="component" value="Unassembled WGS sequence"/>
</dbReference>
<organism evidence="1 2">
    <name type="scientific">Lactuca sativa</name>
    <name type="common">Garden lettuce</name>
    <dbReference type="NCBI Taxonomy" id="4236"/>
    <lineage>
        <taxon>Eukaryota</taxon>
        <taxon>Viridiplantae</taxon>
        <taxon>Streptophyta</taxon>
        <taxon>Embryophyta</taxon>
        <taxon>Tracheophyta</taxon>
        <taxon>Spermatophyta</taxon>
        <taxon>Magnoliopsida</taxon>
        <taxon>eudicotyledons</taxon>
        <taxon>Gunneridae</taxon>
        <taxon>Pentapetalae</taxon>
        <taxon>asterids</taxon>
        <taxon>campanulids</taxon>
        <taxon>Asterales</taxon>
        <taxon>Asteraceae</taxon>
        <taxon>Cichorioideae</taxon>
        <taxon>Cichorieae</taxon>
        <taxon>Lactucinae</taxon>
        <taxon>Lactuca</taxon>
    </lineage>
</organism>
<keyword evidence="2" id="KW-1185">Reference proteome</keyword>
<accession>A0A9R1WH13</accession>
<protein>
    <submittedName>
        <fullName evidence="1">Uncharacterized protein</fullName>
    </submittedName>
</protein>